<accession>A0ACB9LZ31</accession>
<name>A0ACB9LZ31_BAUVA</name>
<dbReference type="Proteomes" id="UP000828941">
    <property type="component" value="Chromosome 10"/>
</dbReference>
<protein>
    <submittedName>
        <fullName evidence="1">Uncharacterized protein</fullName>
    </submittedName>
</protein>
<gene>
    <name evidence="1" type="ORF">L6164_024644</name>
</gene>
<evidence type="ECO:0000313" key="2">
    <source>
        <dbReference type="Proteomes" id="UP000828941"/>
    </source>
</evidence>
<proteinExistence type="predicted"/>
<sequence length="708" mass="76975">MQGQRGALGSLPETLQFDCGSTSSNATVDQQICWNNMRNPAENRIPEYILAPGDVNTSYVNSINHEWQNLSGWSLGESSSSNTQNEINHNEQKRELGWSSSVSNVAVPGLRLEERRFESTNILPSDSANPSAIYRRVSHSHAMSQNFNLNAGMMDNDSDSVQHAEHPSTHKSSGSVNEHPPPAVGSGPFLLPSGSNSFLVEDNDGRPGCSMDTRRVSCKRKAVEGSIGQSSDGGSSSYSHLTASSSWPTLPAQGNASSSLSISASSEQVNARLGLHVGDDSSETLPDSNVESFHRNFRLRINPSNQDSIPPTTFSSGSVIRHSNVSSFPMSQRFPVDNSLDLRSAPAVDNMIPQSQPLVIHVPPLPRNVQSFRWNGGSSSRNSHSSSPIICADRDNVQHEEASSRNMPRNMLEQPVFVPATDLRSLVRNPIIRSSSSANFSISGNVASSSRAGSSSAVNPPSASTWVSRPNPPQYPRRLSEYVRRSLFSPGSEAAAGQSNNYSSLRSGPAASSEARIFASGSSSQGHNQSHPRSSSWMERQSDAEFGIPHSLRTLAVTGEGSSRLVSELRNVLGLMRRGGSLRFEDVMILDQSVFSGMADIHDRHRDMRLDVDNMSYEELLALEERIGNVSTGLSEETVLKLLKQKKYSVETGTQVEAEPCCVCQEEYNDGDDIGTLDCGHDYHAECIKQWLMHKNLCPICKTTGLAT</sequence>
<evidence type="ECO:0000313" key="1">
    <source>
        <dbReference type="EMBL" id="KAI4316689.1"/>
    </source>
</evidence>
<organism evidence="1 2">
    <name type="scientific">Bauhinia variegata</name>
    <name type="common">Purple orchid tree</name>
    <name type="synonym">Phanera variegata</name>
    <dbReference type="NCBI Taxonomy" id="167791"/>
    <lineage>
        <taxon>Eukaryota</taxon>
        <taxon>Viridiplantae</taxon>
        <taxon>Streptophyta</taxon>
        <taxon>Embryophyta</taxon>
        <taxon>Tracheophyta</taxon>
        <taxon>Spermatophyta</taxon>
        <taxon>Magnoliopsida</taxon>
        <taxon>eudicotyledons</taxon>
        <taxon>Gunneridae</taxon>
        <taxon>Pentapetalae</taxon>
        <taxon>rosids</taxon>
        <taxon>fabids</taxon>
        <taxon>Fabales</taxon>
        <taxon>Fabaceae</taxon>
        <taxon>Cercidoideae</taxon>
        <taxon>Cercideae</taxon>
        <taxon>Bauhiniinae</taxon>
        <taxon>Bauhinia</taxon>
    </lineage>
</organism>
<reference evidence="1 2" key="1">
    <citation type="journal article" date="2022" name="DNA Res.">
        <title>Chromosomal-level genome assembly of the orchid tree Bauhinia variegata (Leguminosae; Cercidoideae) supports the allotetraploid origin hypothesis of Bauhinia.</title>
        <authorList>
            <person name="Zhong Y."/>
            <person name="Chen Y."/>
            <person name="Zheng D."/>
            <person name="Pang J."/>
            <person name="Liu Y."/>
            <person name="Luo S."/>
            <person name="Meng S."/>
            <person name="Qian L."/>
            <person name="Wei D."/>
            <person name="Dai S."/>
            <person name="Zhou R."/>
        </authorList>
    </citation>
    <scope>NUCLEOTIDE SEQUENCE [LARGE SCALE GENOMIC DNA]</scope>
    <source>
        <strain evidence="1">BV-YZ2020</strain>
    </source>
</reference>
<dbReference type="EMBL" id="CM039435">
    <property type="protein sequence ID" value="KAI4316689.1"/>
    <property type="molecule type" value="Genomic_DNA"/>
</dbReference>
<comment type="caution">
    <text evidence="1">The sequence shown here is derived from an EMBL/GenBank/DDBJ whole genome shotgun (WGS) entry which is preliminary data.</text>
</comment>
<keyword evidence="2" id="KW-1185">Reference proteome</keyword>